<feature type="chain" id="PRO_5036987800" evidence="1">
    <location>
        <begin position="29"/>
        <end position="371"/>
    </location>
</feature>
<comment type="caution">
    <text evidence="3">The sequence shown here is derived from an EMBL/GenBank/DDBJ whole genome shotgun (WGS) entry which is preliminary data.</text>
</comment>
<dbReference type="EMBL" id="DYWT01000263">
    <property type="protein sequence ID" value="HJF33516.1"/>
    <property type="molecule type" value="Genomic_DNA"/>
</dbReference>
<dbReference type="PANTHER" id="PTHR43308:SF5">
    <property type="entry name" value="S-LAYER PROTEIN _ PEPTIDOGLYCAN ENDO-BETA-N-ACETYLGLUCOSAMINIDASE"/>
    <property type="match status" value="1"/>
</dbReference>
<dbReference type="InterPro" id="IPR001119">
    <property type="entry name" value="SLH_dom"/>
</dbReference>
<feature type="domain" description="SLH" evidence="2">
    <location>
        <begin position="94"/>
        <end position="148"/>
    </location>
</feature>
<dbReference type="Proteomes" id="UP000698173">
    <property type="component" value="Unassembled WGS sequence"/>
</dbReference>
<keyword evidence="1" id="KW-0732">Signal</keyword>
<feature type="domain" description="SLH" evidence="2">
    <location>
        <begin position="30"/>
        <end position="93"/>
    </location>
</feature>
<dbReference type="AlphaFoldDB" id="A0A921G273"/>
<organism evidence="3 4">
    <name type="scientific">Sporosarcina psychrophila</name>
    <name type="common">Bacillus psychrophilus</name>
    <dbReference type="NCBI Taxonomy" id="1476"/>
    <lineage>
        <taxon>Bacteria</taxon>
        <taxon>Bacillati</taxon>
        <taxon>Bacillota</taxon>
        <taxon>Bacilli</taxon>
        <taxon>Bacillales</taxon>
        <taxon>Caryophanaceae</taxon>
        <taxon>Sporosarcina</taxon>
    </lineage>
</organism>
<evidence type="ECO:0000313" key="3">
    <source>
        <dbReference type="EMBL" id="HJF33516.1"/>
    </source>
</evidence>
<sequence>MKKCKMFIAIMAAAVAISAIVLPMQAEAVVKGPFKDISKNSPYYEIIHEMRDRHIISGYENGEFRPNEVITRKHAAALVNRATKLPATKHFVPFKDVSTKNAFFNDVKKLQQAGVFEPDSKGNFYPNKPITRAEMAKVLTIAYDLKVKVELDFMDVPKDHPANKYIRALYSNGITTGDFGFYNPDKPITRAHYAVFLHRLLHMDDPIDPAAPAQRILGQFAGISAQELERNSGTMANTMLRMLAQKVTSHPSDYLITDVLENGWAEVNSYSAGHASGQMAKENILYLKRFAPKGSELEGILNKWLDGDFSQVKDDYFELRRIGDPEYGNCDICEDHSSIHIRTQRAEEHFVDTIYGEEGLQRHRLQWYKAG</sequence>
<dbReference type="Pfam" id="PF00395">
    <property type="entry name" value="SLH"/>
    <property type="match status" value="3"/>
</dbReference>
<dbReference type="InterPro" id="IPR051465">
    <property type="entry name" value="Cell_Envelope_Struct_Comp"/>
</dbReference>
<dbReference type="PROSITE" id="PS51272">
    <property type="entry name" value="SLH"/>
    <property type="match status" value="3"/>
</dbReference>
<protein>
    <submittedName>
        <fullName evidence="3">S-layer homology domain-containing protein</fullName>
    </submittedName>
</protein>
<reference evidence="3" key="2">
    <citation type="submission" date="2021-09" db="EMBL/GenBank/DDBJ databases">
        <authorList>
            <person name="Gilroy R."/>
        </authorList>
    </citation>
    <scope>NUCLEOTIDE SEQUENCE</scope>
    <source>
        <strain evidence="3">CHK171-7178</strain>
    </source>
</reference>
<name>A0A921G273_SPOPS</name>
<gene>
    <name evidence="3" type="ORF">K8V56_17270</name>
</gene>
<accession>A0A921G273</accession>
<evidence type="ECO:0000256" key="1">
    <source>
        <dbReference type="SAM" id="SignalP"/>
    </source>
</evidence>
<reference evidence="3" key="1">
    <citation type="journal article" date="2021" name="PeerJ">
        <title>Extensive microbial diversity within the chicken gut microbiome revealed by metagenomics and culture.</title>
        <authorList>
            <person name="Gilroy R."/>
            <person name="Ravi A."/>
            <person name="Getino M."/>
            <person name="Pursley I."/>
            <person name="Horton D.L."/>
            <person name="Alikhan N.F."/>
            <person name="Baker D."/>
            <person name="Gharbi K."/>
            <person name="Hall N."/>
            <person name="Watson M."/>
            <person name="Adriaenssens E.M."/>
            <person name="Foster-Nyarko E."/>
            <person name="Jarju S."/>
            <person name="Secka A."/>
            <person name="Antonio M."/>
            <person name="Oren A."/>
            <person name="Chaudhuri R.R."/>
            <person name="La Ragione R."/>
            <person name="Hildebrand F."/>
            <person name="Pallen M.J."/>
        </authorList>
    </citation>
    <scope>NUCLEOTIDE SEQUENCE</scope>
    <source>
        <strain evidence="3">CHK171-7178</strain>
    </source>
</reference>
<feature type="domain" description="SLH" evidence="2">
    <location>
        <begin position="149"/>
        <end position="211"/>
    </location>
</feature>
<proteinExistence type="predicted"/>
<feature type="signal peptide" evidence="1">
    <location>
        <begin position="1"/>
        <end position="28"/>
    </location>
</feature>
<evidence type="ECO:0000259" key="2">
    <source>
        <dbReference type="PROSITE" id="PS51272"/>
    </source>
</evidence>
<dbReference type="PANTHER" id="PTHR43308">
    <property type="entry name" value="OUTER MEMBRANE PROTEIN ALPHA-RELATED"/>
    <property type="match status" value="1"/>
</dbReference>
<evidence type="ECO:0000313" key="4">
    <source>
        <dbReference type="Proteomes" id="UP000698173"/>
    </source>
</evidence>